<organism evidence="5 6">
    <name type="scientific">Cyclobacterium jeungdonense</name>
    <dbReference type="NCBI Taxonomy" id="708087"/>
    <lineage>
        <taxon>Bacteria</taxon>
        <taxon>Pseudomonadati</taxon>
        <taxon>Bacteroidota</taxon>
        <taxon>Cytophagia</taxon>
        <taxon>Cytophagales</taxon>
        <taxon>Cyclobacteriaceae</taxon>
        <taxon>Cyclobacterium</taxon>
    </lineage>
</organism>
<keyword evidence="6" id="KW-1185">Reference proteome</keyword>
<evidence type="ECO:0000313" key="5">
    <source>
        <dbReference type="EMBL" id="MDN3686995.1"/>
    </source>
</evidence>
<keyword evidence="3" id="KW-0012">Acyltransferase</keyword>
<dbReference type="InterPro" id="IPR050743">
    <property type="entry name" value="2-oxoacid_DH_E2_comp"/>
</dbReference>
<dbReference type="InterPro" id="IPR001078">
    <property type="entry name" value="2-oxoacid_DH_actylTfrase"/>
</dbReference>
<feature type="domain" description="2-oxoacid dehydrogenase acyltransferase catalytic" evidence="4">
    <location>
        <begin position="179"/>
        <end position="256"/>
    </location>
</feature>
<protein>
    <submittedName>
        <fullName evidence="5">2-oxo acid dehydrogenase subunit E2</fullName>
    </submittedName>
</protein>
<evidence type="ECO:0000313" key="6">
    <source>
        <dbReference type="Proteomes" id="UP001236663"/>
    </source>
</evidence>
<feature type="domain" description="2-oxoacid dehydrogenase acyltransferase catalytic" evidence="4">
    <location>
        <begin position="27"/>
        <end position="130"/>
    </location>
</feature>
<dbReference type="SUPFAM" id="SSF52777">
    <property type="entry name" value="CoA-dependent acyltransferases"/>
    <property type="match status" value="1"/>
</dbReference>
<dbReference type="Proteomes" id="UP001236663">
    <property type="component" value="Unassembled WGS sequence"/>
</dbReference>
<keyword evidence="2" id="KW-0808">Transferase</keyword>
<evidence type="ECO:0000256" key="2">
    <source>
        <dbReference type="ARBA" id="ARBA00022679"/>
    </source>
</evidence>
<reference evidence="6" key="1">
    <citation type="journal article" date="2019" name="Int. J. Syst. Evol. Microbiol.">
        <title>The Global Catalogue of Microorganisms (GCM) 10K type strain sequencing project: providing services to taxonomists for standard genome sequencing and annotation.</title>
        <authorList>
            <consortium name="The Broad Institute Genomics Platform"/>
            <consortium name="The Broad Institute Genome Sequencing Center for Infectious Disease"/>
            <person name="Wu L."/>
            <person name="Ma J."/>
        </authorList>
    </citation>
    <scope>NUCLEOTIDE SEQUENCE [LARGE SCALE GENOMIC DNA]</scope>
    <source>
        <strain evidence="6">CECT 7706</strain>
    </source>
</reference>
<comment type="cofactor">
    <cofactor evidence="1">
        <name>(R)-lipoate</name>
        <dbReference type="ChEBI" id="CHEBI:83088"/>
    </cofactor>
</comment>
<dbReference type="PANTHER" id="PTHR43178">
    <property type="entry name" value="DIHYDROLIPOAMIDE ACETYLTRANSFERASE COMPONENT OF PYRUVATE DEHYDROGENASE COMPLEX"/>
    <property type="match status" value="1"/>
</dbReference>
<comment type="caution">
    <text evidence="5">The sequence shown here is derived from an EMBL/GenBank/DDBJ whole genome shotgun (WGS) entry which is preliminary data.</text>
</comment>
<proteinExistence type="predicted"/>
<accession>A0ABT8C2H9</accession>
<dbReference type="PANTHER" id="PTHR43178:SF5">
    <property type="entry name" value="LIPOAMIDE ACYLTRANSFERASE COMPONENT OF BRANCHED-CHAIN ALPHA-KETO ACID DEHYDROGENASE COMPLEX, MITOCHONDRIAL"/>
    <property type="match status" value="1"/>
</dbReference>
<evidence type="ECO:0000259" key="4">
    <source>
        <dbReference type="Pfam" id="PF00198"/>
    </source>
</evidence>
<dbReference type="EMBL" id="JAUFQS010000004">
    <property type="protein sequence ID" value="MDN3686995.1"/>
    <property type="molecule type" value="Genomic_DNA"/>
</dbReference>
<name>A0ABT8C2H9_9BACT</name>
<dbReference type="Pfam" id="PF00198">
    <property type="entry name" value="2-oxoacid_dh"/>
    <property type="match status" value="2"/>
</dbReference>
<evidence type="ECO:0000256" key="3">
    <source>
        <dbReference type="ARBA" id="ARBA00023315"/>
    </source>
</evidence>
<dbReference type="InterPro" id="IPR023213">
    <property type="entry name" value="CAT-like_dom_sf"/>
</dbReference>
<evidence type="ECO:0000256" key="1">
    <source>
        <dbReference type="ARBA" id="ARBA00001938"/>
    </source>
</evidence>
<sequence length="261" mass="29915">MNYKIQKFPNSRIASIDVCEVGKQKHHVTGLLEFDVTDSRKKIKGYNNTNNHKISFTAWLISVIGYTLKKYETSSAYLLGRNKLMIFEDINVSIIVEKDLKGTKVPIPLIIERANEVSMESITAQIAEAKNEEFTENDIILRKKTRQWEKVYYSLPGFLRRYFWKFILKHPKLAFKKMGNVAFTSIGMIGKVNGWFIPISVHPICFGVGSVLKKPTVIDDSIEIREILNMSVLMDHDVLDGAPMVRFICDLKENIEIGLNL</sequence>
<dbReference type="RefSeq" id="WP_163383889.1">
    <property type="nucleotide sequence ID" value="NZ_JAUFQS010000004.1"/>
</dbReference>
<gene>
    <name evidence="5" type="ORF">QWZ15_04070</name>
</gene>
<dbReference type="Gene3D" id="3.30.559.10">
    <property type="entry name" value="Chloramphenicol acetyltransferase-like domain"/>
    <property type="match status" value="1"/>
</dbReference>